<keyword evidence="4" id="KW-1133">Transmembrane helix</keyword>
<name>A0A0G0MYW4_9BACT</name>
<sequence length="979" mass="105924">MKIYWSRITISFLFAAFILMLSPLKISASFNTETNLPADYVNMGIPEDLLVLPDGNIWYVDSQNTRVVKVDPSGNILRTVGRAGTDEGEFECPIVALTIDAEDHLYILSSCKVYVLDFNGGILDSWGENGVEFQYQFGNPRGITYDLTTDSILIADAAQHEVLSFSIDGTFNFGFGSFGAGAGQLNAPVGITTDALGNIYVADGDNHRISVFESNGDFISTIGSEGVGDGEFTFIKDVEILSDGSIAATSQNSQKVQIFNSSGVFVDSWGAYGSAYDEFHFPQYIAKDIDDNLYVSDWGLKSIQKFSKTGVFSWKIRNAGQTNGRFSNPVDVAYDSVGNLYVLDDAGDAPRLQKFTNSGTFIEVFADFNVFGLGTYHVTIDDNDRVYVTSSDHVTVLNPNKTVHLSFGVTGSGNGEFLEARGIDVDSLGNIYVADWGNRRVQKFDSSGVYVTQWGVSGAEDGNFDSLSDLYIDGDDNIYVVDGSDPFDVVEGHLSRIQVFDTAGNFIRSIGTGGEAEGEFSNQIGKMEFDGSGNLWITDIDRHKILIFDNLFNYVESVGTYGAGIAQFFNPNGLVYNSVTGTMTVADQNNHRVQGVGEGVRIYNLIPSTDVIRNDIETSLVNISYDPSEVGIDSLASEMYFGAYVVSDFEVDLTTDRNWEAVNAMSLPEESIAIVTNLNPVDAPGVSETHSLYVPKLEGQIGVYVCPDAVTTADVSIGCASGYKLINGDVGLSSTTIDTIDYWVVSSLTGTAAMGIFGAQTFDVSASKVNVAVGETFSLSVTALDINSNTAILYDGTVEFTATSLDGLASYSFTSLDSGAHNFLNLFSFDAPGDYTVTVTDATDPTIIGESQIIHVSAIPVDDTPVDDTPVDDTPIDDGNTTGNQVVNNNTGVPEIVNTTDLNGDDEDEDLDDKIDDIINPDNNGGNSGTSDDTEDDETDGDIKADRDWMVWLNTLWALPLIFLILFLLSRKRNEKENS</sequence>
<feature type="repeat" description="NHL" evidence="2">
    <location>
        <begin position="175"/>
        <end position="215"/>
    </location>
</feature>
<feature type="transmembrane region" description="Helical" evidence="4">
    <location>
        <begin position="949"/>
        <end position="969"/>
    </location>
</feature>
<dbReference type="InterPro" id="IPR011042">
    <property type="entry name" value="6-blade_b-propeller_TolB-like"/>
</dbReference>
<dbReference type="Pfam" id="PF17170">
    <property type="entry name" value="DUF5128"/>
    <property type="match status" value="1"/>
</dbReference>
<evidence type="ECO:0000256" key="3">
    <source>
        <dbReference type="SAM" id="MobiDB-lite"/>
    </source>
</evidence>
<dbReference type="PROSITE" id="PS51125">
    <property type="entry name" value="NHL"/>
    <property type="match status" value="3"/>
</dbReference>
<feature type="compositionally biased region" description="Acidic residues" evidence="3">
    <location>
        <begin position="903"/>
        <end position="915"/>
    </location>
</feature>
<dbReference type="PANTHER" id="PTHR24104">
    <property type="entry name" value="E3 UBIQUITIN-PROTEIN LIGASE NHLRC1-RELATED"/>
    <property type="match status" value="1"/>
</dbReference>
<comment type="caution">
    <text evidence="5">The sequence shown here is derived from an EMBL/GenBank/DDBJ whole genome shotgun (WGS) entry which is preliminary data.</text>
</comment>
<accession>A0A0G0MYW4</accession>
<feature type="compositionally biased region" description="Acidic residues" evidence="3">
    <location>
        <begin position="864"/>
        <end position="876"/>
    </location>
</feature>
<feature type="compositionally biased region" description="Low complexity" evidence="3">
    <location>
        <begin position="918"/>
        <end position="931"/>
    </location>
</feature>
<dbReference type="Proteomes" id="UP000034799">
    <property type="component" value="Unassembled WGS sequence"/>
</dbReference>
<dbReference type="InterPro" id="IPR001258">
    <property type="entry name" value="NHL_repeat"/>
</dbReference>
<dbReference type="Gene3D" id="2.120.10.30">
    <property type="entry name" value="TolB, C-terminal domain"/>
    <property type="match status" value="4"/>
</dbReference>
<organism evidence="5 6">
    <name type="scientific">candidate division WS6 bacterium GW2011_GWF2_39_15</name>
    <dbReference type="NCBI Taxonomy" id="1619100"/>
    <lineage>
        <taxon>Bacteria</taxon>
        <taxon>Candidatus Dojkabacteria</taxon>
    </lineage>
</organism>
<evidence type="ECO:0000256" key="1">
    <source>
        <dbReference type="ARBA" id="ARBA00022737"/>
    </source>
</evidence>
<proteinExistence type="predicted"/>
<dbReference type="EMBL" id="LBWK01000002">
    <property type="protein sequence ID" value="KKR05741.1"/>
    <property type="molecule type" value="Genomic_DNA"/>
</dbReference>
<dbReference type="Pfam" id="PF01436">
    <property type="entry name" value="NHL"/>
    <property type="match status" value="1"/>
</dbReference>
<feature type="compositionally biased region" description="Low complexity" evidence="3">
    <location>
        <begin position="877"/>
        <end position="893"/>
    </location>
</feature>
<dbReference type="PANTHER" id="PTHR24104:SF25">
    <property type="entry name" value="PROTEIN LIN-41"/>
    <property type="match status" value="1"/>
</dbReference>
<evidence type="ECO:0000256" key="4">
    <source>
        <dbReference type="SAM" id="Phobius"/>
    </source>
</evidence>
<keyword evidence="1" id="KW-0677">Repeat</keyword>
<dbReference type="AlphaFoldDB" id="A0A0G0MYW4"/>
<evidence type="ECO:0000313" key="6">
    <source>
        <dbReference type="Proteomes" id="UP000034799"/>
    </source>
</evidence>
<dbReference type="CDD" id="cd05819">
    <property type="entry name" value="NHL"/>
    <property type="match status" value="1"/>
</dbReference>
<dbReference type="STRING" id="1619100.UT34_C0002G0248"/>
<gene>
    <name evidence="5" type="ORF">UT34_C0002G0248</name>
</gene>
<evidence type="ECO:0000256" key="2">
    <source>
        <dbReference type="PROSITE-ProRule" id="PRU00504"/>
    </source>
</evidence>
<dbReference type="GO" id="GO:0008270">
    <property type="term" value="F:zinc ion binding"/>
    <property type="evidence" value="ECO:0007669"/>
    <property type="project" value="UniProtKB-KW"/>
</dbReference>
<protein>
    <submittedName>
        <fullName evidence="5">NHL repeat containing protein</fullName>
    </submittedName>
</protein>
<feature type="repeat" description="NHL" evidence="2">
    <location>
        <begin position="320"/>
        <end position="358"/>
    </location>
</feature>
<keyword evidence="4" id="KW-0472">Membrane</keyword>
<feature type="repeat" description="NHL" evidence="2">
    <location>
        <begin position="404"/>
        <end position="447"/>
    </location>
</feature>
<evidence type="ECO:0000313" key="5">
    <source>
        <dbReference type="EMBL" id="KKR05741.1"/>
    </source>
</evidence>
<dbReference type="SUPFAM" id="SSF101898">
    <property type="entry name" value="NHL repeat"/>
    <property type="match status" value="2"/>
</dbReference>
<feature type="region of interest" description="Disordered" evidence="3">
    <location>
        <begin position="861"/>
        <end position="941"/>
    </location>
</feature>
<dbReference type="InterPro" id="IPR050952">
    <property type="entry name" value="TRIM-NHL_E3_ligases"/>
</dbReference>
<keyword evidence="4" id="KW-0812">Transmembrane</keyword>
<reference evidence="5 6" key="1">
    <citation type="journal article" date="2015" name="Nature">
        <title>rRNA introns, odd ribosomes, and small enigmatic genomes across a large radiation of phyla.</title>
        <authorList>
            <person name="Brown C.T."/>
            <person name="Hug L.A."/>
            <person name="Thomas B.C."/>
            <person name="Sharon I."/>
            <person name="Castelle C.J."/>
            <person name="Singh A."/>
            <person name="Wilkins M.J."/>
            <person name="Williams K.H."/>
            <person name="Banfield J.F."/>
        </authorList>
    </citation>
    <scope>NUCLEOTIDE SEQUENCE [LARGE SCALE GENOMIC DNA]</scope>
</reference>